<gene>
    <name evidence="2" type="ordered locus">SpyM3_1350</name>
</gene>
<dbReference type="HOGENOM" id="CLU_2023757_0_0_9"/>
<dbReference type="EMBL" id="AE014074">
    <property type="protein sequence ID" value="AAM79957.1"/>
    <property type="molecule type" value="Genomic_DNA"/>
</dbReference>
<dbReference type="Proteomes" id="UP000000564">
    <property type="component" value="Chromosome"/>
</dbReference>
<dbReference type="SMART" id="SM00530">
    <property type="entry name" value="HTH_XRE"/>
    <property type="match status" value="1"/>
</dbReference>
<proteinExistence type="predicted"/>
<dbReference type="SUPFAM" id="SSF47413">
    <property type="entry name" value="lambda repressor-like DNA-binding domains"/>
    <property type="match status" value="1"/>
</dbReference>
<dbReference type="PROSITE" id="PS50943">
    <property type="entry name" value="HTH_CROC1"/>
    <property type="match status" value="1"/>
</dbReference>
<dbReference type="CDD" id="cd00093">
    <property type="entry name" value="HTH_XRE"/>
    <property type="match status" value="1"/>
</dbReference>
<dbReference type="InterPro" id="IPR001387">
    <property type="entry name" value="Cro/C1-type_HTH"/>
</dbReference>
<evidence type="ECO:0000313" key="2">
    <source>
        <dbReference type="EMBL" id="AAM79957.1"/>
    </source>
</evidence>
<protein>
    <submittedName>
        <fullName evidence="2">Putative cI-like repressor-phage-associated</fullName>
    </submittedName>
</protein>
<dbReference type="RefSeq" id="WP_011054823.1">
    <property type="nucleotide sequence ID" value="NC_004070.1"/>
</dbReference>
<dbReference type="InterPro" id="IPR010982">
    <property type="entry name" value="Lambda_DNA-bd_dom_sf"/>
</dbReference>
<dbReference type="Gene3D" id="1.10.260.40">
    <property type="entry name" value="lambda repressor-like DNA-binding domains"/>
    <property type="match status" value="1"/>
</dbReference>
<evidence type="ECO:0000313" key="3">
    <source>
        <dbReference type="Proteomes" id="UP000000564"/>
    </source>
</evidence>
<dbReference type="AlphaFoldDB" id="A0A0H2UWW0"/>
<evidence type="ECO:0000259" key="1">
    <source>
        <dbReference type="PROSITE" id="PS50943"/>
    </source>
</evidence>
<accession>A0A0H2UWW0</accession>
<reference evidence="2 3" key="1">
    <citation type="journal article" date="2002" name="Proc. Natl. Acad. Sci. U.S.A.">
        <title>Genome sequence of a serotype M3 strain of group A Streptococcus: phage-encoded toxins, the high-virulence phenotype, and clone emergence.</title>
        <authorList>
            <person name="Beres S.B."/>
            <person name="Sylva G.L."/>
            <person name="Barbian K.D."/>
            <person name="Lei B."/>
            <person name="Hoff J.S."/>
            <person name="Mammarella N.D."/>
            <person name="Liu M.Y."/>
            <person name="Smoot J.C."/>
            <person name="Porcella S.F."/>
            <person name="Parkins L.D."/>
            <person name="Campbell D.S."/>
            <person name="Smith T.M."/>
            <person name="McCormick J.K."/>
            <person name="Leung D.Y."/>
            <person name="Schlievert P.M."/>
            <person name="Musser J.M."/>
        </authorList>
    </citation>
    <scope>NUCLEOTIDE SEQUENCE [LARGE SCALE GENOMIC DNA]</scope>
    <source>
        <strain evidence="3">ATCC BAA-595 / MGAS315</strain>
    </source>
</reference>
<dbReference type="Pfam" id="PF01381">
    <property type="entry name" value="HTH_3"/>
    <property type="match status" value="1"/>
</dbReference>
<organism evidence="2 3">
    <name type="scientific">Streptococcus pyogenes serotype M3 (strain ATCC BAA-595 / MGAS315)</name>
    <dbReference type="NCBI Taxonomy" id="198466"/>
    <lineage>
        <taxon>Bacteria</taxon>
        <taxon>Bacillati</taxon>
        <taxon>Bacillota</taxon>
        <taxon>Bacilli</taxon>
        <taxon>Lactobacillales</taxon>
        <taxon>Streptococcaceae</taxon>
        <taxon>Streptococcus</taxon>
    </lineage>
</organism>
<dbReference type="GO" id="GO:0003677">
    <property type="term" value="F:DNA binding"/>
    <property type="evidence" value="ECO:0007669"/>
    <property type="project" value="InterPro"/>
</dbReference>
<dbReference type="KEGG" id="spg:SpyM3_1350"/>
<feature type="domain" description="HTH cro/C1-type" evidence="1">
    <location>
        <begin position="11"/>
        <end position="65"/>
    </location>
</feature>
<name>A0A0H2UWW0_STRP3</name>
<sequence>MRTNDEIIDLMDNIRKEKRISISELSRKVGMSKSGVSLYFNKARKFPLDRANLFAKALGTTPEHIIGVTPKNSPTQTIDLSNLRERVVMFDGKPLSDDDVKKIEAIIKLSLGVGNGEDR</sequence>